<protein>
    <submittedName>
        <fullName evidence="1">Uncharacterized protein</fullName>
    </submittedName>
</protein>
<evidence type="ECO:0000313" key="1">
    <source>
        <dbReference type="EMBL" id="QHT02452.1"/>
    </source>
</evidence>
<sequence length="67" mass="8291">MDQIGKPIEINRKFIKFIEEDIEPEYNRVFEMLLQKLKDELDQKYTFEEKILKKEDYNKYKNGSDRD</sequence>
<dbReference type="EMBL" id="MN739395">
    <property type="protein sequence ID" value="QHT02452.1"/>
    <property type="molecule type" value="Genomic_DNA"/>
</dbReference>
<accession>A0A6C0CE76</accession>
<dbReference type="AlphaFoldDB" id="A0A6C0CE76"/>
<organism evidence="1">
    <name type="scientific">viral metagenome</name>
    <dbReference type="NCBI Taxonomy" id="1070528"/>
    <lineage>
        <taxon>unclassified sequences</taxon>
        <taxon>metagenomes</taxon>
        <taxon>organismal metagenomes</taxon>
    </lineage>
</organism>
<name>A0A6C0CE76_9ZZZZ</name>
<proteinExistence type="predicted"/>
<reference evidence="1" key="1">
    <citation type="journal article" date="2020" name="Nature">
        <title>Giant virus diversity and host interactions through global metagenomics.</title>
        <authorList>
            <person name="Schulz F."/>
            <person name="Roux S."/>
            <person name="Paez-Espino D."/>
            <person name="Jungbluth S."/>
            <person name="Walsh D.A."/>
            <person name="Denef V.J."/>
            <person name="McMahon K.D."/>
            <person name="Konstantinidis K.T."/>
            <person name="Eloe-Fadrosh E.A."/>
            <person name="Kyrpides N.C."/>
            <person name="Woyke T."/>
        </authorList>
    </citation>
    <scope>NUCLEOTIDE SEQUENCE</scope>
    <source>
        <strain evidence="1">GVMAG-M-3300020595-32</strain>
    </source>
</reference>